<dbReference type="Pfam" id="PF22124">
    <property type="entry name" value="Glyco_hydro_95_cat"/>
    <property type="match status" value="1"/>
</dbReference>
<gene>
    <name evidence="2" type="ORF">SAMN06265350_10756</name>
</gene>
<dbReference type="InterPro" id="IPR008928">
    <property type="entry name" value="6-hairpin_glycosidase_sf"/>
</dbReference>
<reference evidence="2 3" key="1">
    <citation type="submission" date="2017-05" db="EMBL/GenBank/DDBJ databases">
        <authorList>
            <person name="Varghese N."/>
            <person name="Submissions S."/>
        </authorList>
    </citation>
    <scope>NUCLEOTIDE SEQUENCE [LARGE SCALE GENOMIC DNA]</scope>
    <source>
        <strain evidence="2 3">DSM 21342</strain>
    </source>
</reference>
<dbReference type="GO" id="GO:0004560">
    <property type="term" value="F:alpha-L-fucosidase activity"/>
    <property type="evidence" value="ECO:0007669"/>
    <property type="project" value="TreeGrafter"/>
</dbReference>
<dbReference type="OrthoDB" id="9768507at2"/>
<protein>
    <recommendedName>
        <fullName evidence="1">Glycosyl hydrolase family 95 catalytic domain-containing protein</fullName>
    </recommendedName>
</protein>
<evidence type="ECO:0000313" key="2">
    <source>
        <dbReference type="EMBL" id="SMO71915.1"/>
    </source>
</evidence>
<dbReference type="RefSeq" id="WP_142604247.1">
    <property type="nucleotide sequence ID" value="NZ_FXSZ01000007.1"/>
</dbReference>
<keyword evidence="3" id="KW-1185">Reference proteome</keyword>
<evidence type="ECO:0000313" key="3">
    <source>
        <dbReference type="Proteomes" id="UP000315971"/>
    </source>
</evidence>
<dbReference type="AlphaFoldDB" id="A0A521DJY8"/>
<dbReference type="GO" id="GO:0005975">
    <property type="term" value="P:carbohydrate metabolic process"/>
    <property type="evidence" value="ECO:0007669"/>
    <property type="project" value="InterPro"/>
</dbReference>
<organism evidence="2 3">
    <name type="scientific">Solitalea koreensis</name>
    <dbReference type="NCBI Taxonomy" id="543615"/>
    <lineage>
        <taxon>Bacteria</taxon>
        <taxon>Pseudomonadati</taxon>
        <taxon>Bacteroidota</taxon>
        <taxon>Sphingobacteriia</taxon>
        <taxon>Sphingobacteriales</taxon>
        <taxon>Sphingobacteriaceae</taxon>
        <taxon>Solitalea</taxon>
    </lineage>
</organism>
<evidence type="ECO:0000259" key="1">
    <source>
        <dbReference type="Pfam" id="PF22124"/>
    </source>
</evidence>
<proteinExistence type="predicted"/>
<feature type="domain" description="Glycosyl hydrolase family 95 catalytic" evidence="1">
    <location>
        <begin position="285"/>
        <end position="639"/>
    </location>
</feature>
<dbReference type="InterPro" id="IPR012341">
    <property type="entry name" value="6hp_glycosidase-like_sf"/>
</dbReference>
<sequence>MLEKVRTNLLKILVSIFTGIAILVYDANAQMYSPAQIIGKYKNLFSSPPSKTPGRVAVDGPLLGNGSVAVALAGQPEQQVYYLARNDFWRFKSGYDESFPAVLGKLQIDIPLLKSAPYKIKQDLYNAVTIADFAQGNVSAIIQSEVAATKDWLIIGIKNNGKISIGGKATLLLNQLRENKFPDSTSSGNDEQGVQWIRRGFFNDVSIQSQAAAALKIIGKDSNEFWLRPGEEIKMVCVLSSNFKDSDCLQLVRQQVQQTSLQMVKRALKEHQVWWHQFWNESFVSIQDSIIEHQYYRSQYNMASCSRDPKFPPGIFGSWITHEIPNWNGDYHLNYNYTAPFYGLYSSNHLQQAMPYYQPLIDFVQRGKYYSTKIAQNPDGVLYPVGIGPLGIETTRKNKLMNYKTEDEGLFFGQKSNAAYCAVNMSMHFYKTYDTLFTKQIYPFMRSVAIFWQHYLKKEGDRYIIENDAIHEGTFGSMNPILSLGLVRQVLKTASDMSILLNVDKQLRDNWKEKMDHLSGYTLQVRNGETIFRYTEKGTDWWRDNTLGIQHIYPAGQIGLESDSILLQVARNTIKVMNRWMDINGSNSFFPAAVRVGYNADTIFAKLRSYSLHTYPNGFQLGNPHGIENCSTVPNTINEMVCMSNQNVLRVFAVWPKELNAGFSNIRCDGAFLVSSELKNKEVKYLRVVSEKGLDCVFQNPWEGKALIIKSNNRKAYKQSGERIKLSTLKGEILLIKPG</sequence>
<dbReference type="Gene3D" id="1.50.10.10">
    <property type="match status" value="1"/>
</dbReference>
<name>A0A521DJY8_9SPHI</name>
<dbReference type="EMBL" id="FXSZ01000007">
    <property type="protein sequence ID" value="SMO71915.1"/>
    <property type="molecule type" value="Genomic_DNA"/>
</dbReference>
<accession>A0A521DJY8</accession>
<dbReference type="PANTHER" id="PTHR31084:SF0">
    <property type="entry name" value="ALPHA-L-FUCOSIDASE 2"/>
    <property type="match status" value="1"/>
</dbReference>
<dbReference type="InterPro" id="IPR054363">
    <property type="entry name" value="GH95_cat"/>
</dbReference>
<dbReference type="SUPFAM" id="SSF48208">
    <property type="entry name" value="Six-hairpin glycosidases"/>
    <property type="match status" value="1"/>
</dbReference>
<dbReference type="PANTHER" id="PTHR31084">
    <property type="entry name" value="ALPHA-L-FUCOSIDASE 2"/>
    <property type="match status" value="1"/>
</dbReference>
<dbReference type="Proteomes" id="UP000315971">
    <property type="component" value="Unassembled WGS sequence"/>
</dbReference>